<dbReference type="EMBL" id="CM044702">
    <property type="protein sequence ID" value="KAI5678940.1"/>
    <property type="molecule type" value="Genomic_DNA"/>
</dbReference>
<gene>
    <name evidence="1" type="ORF">M9H77_09890</name>
</gene>
<protein>
    <submittedName>
        <fullName evidence="1">Uncharacterized protein</fullName>
    </submittedName>
</protein>
<evidence type="ECO:0000313" key="2">
    <source>
        <dbReference type="Proteomes" id="UP001060085"/>
    </source>
</evidence>
<keyword evidence="2" id="KW-1185">Reference proteome</keyword>
<comment type="caution">
    <text evidence="1">The sequence shown here is derived from an EMBL/GenBank/DDBJ whole genome shotgun (WGS) entry which is preliminary data.</text>
</comment>
<evidence type="ECO:0000313" key="1">
    <source>
        <dbReference type="EMBL" id="KAI5678940.1"/>
    </source>
</evidence>
<sequence length="96" mass="10785">MRRSSPSSTALYLGFLVFFLTISSAVANHHDQLKIHSQSWNTISTIKNPPGICYQLQRIRHCPPFPPSPTPSDHDIDPRYGVEKRLVPSGPNPLHN</sequence>
<accession>A0ACC0C223</accession>
<organism evidence="1 2">
    <name type="scientific">Catharanthus roseus</name>
    <name type="common">Madagascar periwinkle</name>
    <name type="synonym">Vinca rosea</name>
    <dbReference type="NCBI Taxonomy" id="4058"/>
    <lineage>
        <taxon>Eukaryota</taxon>
        <taxon>Viridiplantae</taxon>
        <taxon>Streptophyta</taxon>
        <taxon>Embryophyta</taxon>
        <taxon>Tracheophyta</taxon>
        <taxon>Spermatophyta</taxon>
        <taxon>Magnoliopsida</taxon>
        <taxon>eudicotyledons</taxon>
        <taxon>Gunneridae</taxon>
        <taxon>Pentapetalae</taxon>
        <taxon>asterids</taxon>
        <taxon>lamiids</taxon>
        <taxon>Gentianales</taxon>
        <taxon>Apocynaceae</taxon>
        <taxon>Rauvolfioideae</taxon>
        <taxon>Vinceae</taxon>
        <taxon>Catharanthinae</taxon>
        <taxon>Catharanthus</taxon>
    </lineage>
</organism>
<name>A0ACC0C223_CATRO</name>
<reference evidence="2" key="1">
    <citation type="journal article" date="2023" name="Nat. Plants">
        <title>Single-cell RNA sequencing provides a high-resolution roadmap for understanding the multicellular compartmentation of specialized metabolism.</title>
        <authorList>
            <person name="Sun S."/>
            <person name="Shen X."/>
            <person name="Li Y."/>
            <person name="Li Y."/>
            <person name="Wang S."/>
            <person name="Li R."/>
            <person name="Zhang H."/>
            <person name="Shen G."/>
            <person name="Guo B."/>
            <person name="Wei J."/>
            <person name="Xu J."/>
            <person name="St-Pierre B."/>
            <person name="Chen S."/>
            <person name="Sun C."/>
        </authorList>
    </citation>
    <scope>NUCLEOTIDE SEQUENCE [LARGE SCALE GENOMIC DNA]</scope>
</reference>
<proteinExistence type="predicted"/>
<dbReference type="Proteomes" id="UP001060085">
    <property type="component" value="Linkage Group LG02"/>
</dbReference>